<accession>A0AAV0XP26</accession>
<comment type="caution">
    <text evidence="1">The sequence shown here is derived from an EMBL/GenBank/DDBJ whole genome shotgun (WGS) entry which is preliminary data.</text>
</comment>
<organism evidence="1 2">
    <name type="scientific">Macrosiphum euphorbiae</name>
    <name type="common">potato aphid</name>
    <dbReference type="NCBI Taxonomy" id="13131"/>
    <lineage>
        <taxon>Eukaryota</taxon>
        <taxon>Metazoa</taxon>
        <taxon>Ecdysozoa</taxon>
        <taxon>Arthropoda</taxon>
        <taxon>Hexapoda</taxon>
        <taxon>Insecta</taxon>
        <taxon>Pterygota</taxon>
        <taxon>Neoptera</taxon>
        <taxon>Paraneoptera</taxon>
        <taxon>Hemiptera</taxon>
        <taxon>Sternorrhyncha</taxon>
        <taxon>Aphidomorpha</taxon>
        <taxon>Aphidoidea</taxon>
        <taxon>Aphididae</taxon>
        <taxon>Macrosiphini</taxon>
        <taxon>Macrosiphum</taxon>
    </lineage>
</organism>
<name>A0AAV0XP26_9HEMI</name>
<protein>
    <submittedName>
        <fullName evidence="1">Uncharacterized protein</fullName>
    </submittedName>
</protein>
<sequence length="84" mass="9300">MPLDLADYMRPGWLTVKIENTRHKLRMAMSVVGPDFSTRLAGLQVSSSRNFLCYTGLSPSWCVFLDFGAAASCLTDRGSVVRVQ</sequence>
<evidence type="ECO:0000313" key="2">
    <source>
        <dbReference type="Proteomes" id="UP001160148"/>
    </source>
</evidence>
<keyword evidence="2" id="KW-1185">Reference proteome</keyword>
<dbReference type="AlphaFoldDB" id="A0AAV0XP26"/>
<evidence type="ECO:0000313" key="1">
    <source>
        <dbReference type="EMBL" id="CAI6369156.1"/>
    </source>
</evidence>
<dbReference type="EMBL" id="CARXXK010000005">
    <property type="protein sequence ID" value="CAI6369156.1"/>
    <property type="molecule type" value="Genomic_DNA"/>
</dbReference>
<proteinExistence type="predicted"/>
<gene>
    <name evidence="1" type="ORF">MEUPH1_LOCUS23428</name>
</gene>
<dbReference type="Proteomes" id="UP001160148">
    <property type="component" value="Unassembled WGS sequence"/>
</dbReference>
<reference evidence="1 2" key="1">
    <citation type="submission" date="2023-01" db="EMBL/GenBank/DDBJ databases">
        <authorList>
            <person name="Whitehead M."/>
        </authorList>
    </citation>
    <scope>NUCLEOTIDE SEQUENCE [LARGE SCALE GENOMIC DNA]</scope>
</reference>